<evidence type="ECO:0000256" key="6">
    <source>
        <dbReference type="SAM" id="Coils"/>
    </source>
</evidence>
<dbReference type="Pfam" id="PF13408">
    <property type="entry name" value="Zn_ribbon_recom"/>
    <property type="match status" value="1"/>
</dbReference>
<dbReference type="GO" id="GO:0000150">
    <property type="term" value="F:DNA strand exchange activity"/>
    <property type="evidence" value="ECO:0007669"/>
    <property type="project" value="InterPro"/>
</dbReference>
<dbReference type="PROSITE" id="PS00397">
    <property type="entry name" value="RECOMBINASES_1"/>
    <property type="match status" value="1"/>
</dbReference>
<dbReference type="PATRIC" id="fig|47500.8.peg.2506"/>
<dbReference type="PROSITE" id="PS51736">
    <property type="entry name" value="RECOMBINASES_3"/>
    <property type="match status" value="1"/>
</dbReference>
<organism evidence="9 11">
    <name type="scientific">Aneurinibacillus migulanus</name>
    <name type="common">Bacillus migulanus</name>
    <dbReference type="NCBI Taxonomy" id="47500"/>
    <lineage>
        <taxon>Bacteria</taxon>
        <taxon>Bacillati</taxon>
        <taxon>Bacillota</taxon>
        <taxon>Bacilli</taxon>
        <taxon>Bacillales</taxon>
        <taxon>Paenibacillaceae</taxon>
        <taxon>Aneurinibacillus group</taxon>
        <taxon>Aneurinibacillus</taxon>
    </lineage>
</organism>
<name>A0A0D1XKV8_ANEMI</name>
<evidence type="ECO:0000256" key="3">
    <source>
        <dbReference type="ARBA" id="ARBA00023172"/>
    </source>
</evidence>
<dbReference type="OrthoDB" id="9811097at2"/>
<dbReference type="InterPro" id="IPR025827">
    <property type="entry name" value="Zn_ribbon_recom_dom"/>
</dbReference>
<evidence type="ECO:0000259" key="7">
    <source>
        <dbReference type="PROSITE" id="PS51736"/>
    </source>
</evidence>
<dbReference type="Pfam" id="PF00239">
    <property type="entry name" value="Resolvase"/>
    <property type="match status" value="1"/>
</dbReference>
<evidence type="ECO:0000313" key="10">
    <source>
        <dbReference type="EMBL" id="SDI82509.1"/>
    </source>
</evidence>
<dbReference type="PANTHER" id="PTHR30461:SF23">
    <property type="entry name" value="DNA RECOMBINASE-RELATED"/>
    <property type="match status" value="1"/>
</dbReference>
<dbReference type="PANTHER" id="PTHR30461">
    <property type="entry name" value="DNA-INVERTASE FROM LAMBDOID PROPHAGE"/>
    <property type="match status" value="1"/>
</dbReference>
<feature type="coiled-coil region" evidence="6">
    <location>
        <begin position="395"/>
        <end position="464"/>
    </location>
</feature>
<dbReference type="AlphaFoldDB" id="A0A0D1XKV8"/>
<evidence type="ECO:0000313" key="12">
    <source>
        <dbReference type="Proteomes" id="UP000182836"/>
    </source>
</evidence>
<evidence type="ECO:0000259" key="8">
    <source>
        <dbReference type="PROSITE" id="PS51737"/>
    </source>
</evidence>
<accession>A0A0D1XKV8</accession>
<feature type="domain" description="Resolvase/invertase-type recombinase catalytic" evidence="7">
    <location>
        <begin position="2"/>
        <end position="150"/>
    </location>
</feature>
<dbReference type="InterPro" id="IPR006118">
    <property type="entry name" value="Recombinase_CS"/>
</dbReference>
<keyword evidence="1" id="KW-0229">DNA integration</keyword>
<dbReference type="GeneID" id="42304850"/>
<reference evidence="9 11" key="1">
    <citation type="submission" date="2015-07" db="EMBL/GenBank/DDBJ databases">
        <title>Fjat-14205 dsm 2895.</title>
        <authorList>
            <person name="Liu B."/>
            <person name="Wang J."/>
            <person name="Zhu Y."/>
            <person name="Liu G."/>
            <person name="Chen Q."/>
            <person name="Chen Z."/>
            <person name="Lan J."/>
            <person name="Che J."/>
            <person name="Ge C."/>
            <person name="Shi H."/>
            <person name="Pan Z."/>
            <person name="Liu X."/>
        </authorList>
    </citation>
    <scope>NUCLEOTIDE SEQUENCE [LARGE SCALE GENOMIC DNA]</scope>
    <source>
        <strain evidence="9 11">DSM 2895</strain>
    </source>
</reference>
<evidence type="ECO:0000313" key="11">
    <source>
        <dbReference type="Proteomes" id="UP000037269"/>
    </source>
</evidence>
<gene>
    <name evidence="9" type="ORF">AF333_06495</name>
    <name evidence="10" type="ORF">SAMN04487909_10871</name>
</gene>
<dbReference type="SUPFAM" id="SSF53041">
    <property type="entry name" value="Resolvase-like"/>
    <property type="match status" value="1"/>
</dbReference>
<dbReference type="Pfam" id="PF07508">
    <property type="entry name" value="Recombinase"/>
    <property type="match status" value="1"/>
</dbReference>
<keyword evidence="11" id="KW-1185">Reference proteome</keyword>
<keyword evidence="2" id="KW-0238">DNA-binding</keyword>
<dbReference type="EMBL" id="LGUG01000004">
    <property type="protein sequence ID" value="KON95180.1"/>
    <property type="molecule type" value="Genomic_DNA"/>
</dbReference>
<feature type="active site" description="O-(5'-phospho-DNA)-serine intermediate" evidence="4 5">
    <location>
        <position position="10"/>
    </location>
</feature>
<dbReference type="Gene3D" id="3.40.50.1390">
    <property type="entry name" value="Resolvase, N-terminal catalytic domain"/>
    <property type="match status" value="1"/>
</dbReference>
<dbReference type="InterPro" id="IPR038109">
    <property type="entry name" value="DNA_bind_recomb_sf"/>
</dbReference>
<dbReference type="STRING" id="47500.AF333_06495"/>
<dbReference type="Proteomes" id="UP000182836">
    <property type="component" value="Unassembled WGS sequence"/>
</dbReference>
<dbReference type="Proteomes" id="UP000037269">
    <property type="component" value="Unassembled WGS sequence"/>
</dbReference>
<dbReference type="InterPro" id="IPR011109">
    <property type="entry name" value="DNA_bind_recombinase_dom"/>
</dbReference>
<reference evidence="10 12" key="2">
    <citation type="submission" date="2016-10" db="EMBL/GenBank/DDBJ databases">
        <authorList>
            <person name="de Groot N.N."/>
        </authorList>
    </citation>
    <scope>NUCLEOTIDE SEQUENCE [LARGE SCALE GENOMIC DNA]</scope>
    <source>
        <strain evidence="10 12">DSM 2895</strain>
    </source>
</reference>
<dbReference type="Gene3D" id="3.90.1750.20">
    <property type="entry name" value="Putative Large Serine Recombinase, Chain B, Domain 2"/>
    <property type="match status" value="1"/>
</dbReference>
<proteinExistence type="predicted"/>
<dbReference type="PROSITE" id="PS51737">
    <property type="entry name" value="RECOMBINASE_DNA_BIND"/>
    <property type="match status" value="1"/>
</dbReference>
<evidence type="ECO:0000256" key="4">
    <source>
        <dbReference type="PIRSR" id="PIRSR606118-50"/>
    </source>
</evidence>
<dbReference type="InterPro" id="IPR036162">
    <property type="entry name" value="Resolvase-like_N_sf"/>
</dbReference>
<keyword evidence="6" id="KW-0175">Coiled coil</keyword>
<evidence type="ECO:0000256" key="5">
    <source>
        <dbReference type="PROSITE-ProRule" id="PRU10137"/>
    </source>
</evidence>
<dbReference type="InterPro" id="IPR006119">
    <property type="entry name" value="Resolv_N"/>
</dbReference>
<evidence type="ECO:0000313" key="9">
    <source>
        <dbReference type="EMBL" id="KON95180.1"/>
    </source>
</evidence>
<dbReference type="GO" id="GO:0015074">
    <property type="term" value="P:DNA integration"/>
    <property type="evidence" value="ECO:0007669"/>
    <property type="project" value="UniProtKB-KW"/>
</dbReference>
<dbReference type="CDD" id="cd00338">
    <property type="entry name" value="Ser_Recombinase"/>
    <property type="match status" value="1"/>
</dbReference>
<dbReference type="SMART" id="SM00857">
    <property type="entry name" value="Resolvase"/>
    <property type="match status" value="1"/>
</dbReference>
<dbReference type="InterPro" id="IPR050639">
    <property type="entry name" value="SSR_resolvase"/>
</dbReference>
<dbReference type="EMBL" id="FNED01000008">
    <property type="protein sequence ID" value="SDI82509.1"/>
    <property type="molecule type" value="Genomic_DNA"/>
</dbReference>
<dbReference type="GO" id="GO:0003677">
    <property type="term" value="F:DNA binding"/>
    <property type="evidence" value="ECO:0007669"/>
    <property type="project" value="UniProtKB-KW"/>
</dbReference>
<sequence length="546" mass="63669">MYTAIYIRVSTGMQATEGTGLEGQYEACLKKAQEFLVSASAIKLYKEDGFTGEDISRPAMNELRSDVSAGRIERVIITHPDRLTRDLTDKLILCREFEKSNVELVFVDTEYRNTPEGQLFFNLMSSIAQYELSLIKKRTVRGRLKAVEKDKKIMPMRVAPYGFNMVNNKLLVNEEEAEFVKKVYHWYVYEGLTLREIGERLFTLGAEPKRAESRNWGASSIRRILTSEIYIGKYYYNRRQTSKVKGEKTKSGSPRKTYSFRDKSEWIMLDVPPIIDEQLFELAQRQREVNTKKSGNVKYEYLLKSLIRCGHCGRMWQSTTYSGRVDKQTGKRMKYMCYRCPNLFPKKYGEGVEKCCTKSLRAEELDRYIWGLILETISNPDDYIQRITRQSGDILENLLSTASLLQKQVEQKEKEKEKIKTMFKREVIDEKEMVDEMQKINTAMRTIQAELEKYEEQVVLHKEKEMSADRIKEIAQLINQFVDNEGRDLTFDEKRTIVEALVDEIIIRFNDNSVEVTAVGALDELKRQRLLQHCHDVGSGLYHQEI</sequence>
<keyword evidence="3" id="KW-0233">DNA recombination</keyword>
<dbReference type="RefSeq" id="WP_043067413.1">
    <property type="nucleotide sequence ID" value="NZ_BJOA01000061.1"/>
</dbReference>
<feature type="domain" description="Recombinase" evidence="8">
    <location>
        <begin position="160"/>
        <end position="294"/>
    </location>
</feature>
<evidence type="ECO:0000256" key="1">
    <source>
        <dbReference type="ARBA" id="ARBA00022908"/>
    </source>
</evidence>
<protein>
    <submittedName>
        <fullName evidence="9">Integrase</fullName>
    </submittedName>
    <submittedName>
        <fullName evidence="10">Site-specific DNA recombinase</fullName>
    </submittedName>
</protein>
<evidence type="ECO:0000256" key="2">
    <source>
        <dbReference type="ARBA" id="ARBA00023125"/>
    </source>
</evidence>